<name>A0A3E0H4N0_9GAMM</name>
<keyword evidence="1" id="KW-0472">Membrane</keyword>
<dbReference type="EMBL" id="QUNR01000003">
    <property type="protein sequence ID" value="REH37794.1"/>
    <property type="molecule type" value="Genomic_DNA"/>
</dbReference>
<dbReference type="AlphaFoldDB" id="A0A3E0H4N0"/>
<organism evidence="2 3">
    <name type="scientific">Paraperlucidibaca baekdonensis</name>
    <dbReference type="NCBI Taxonomy" id="748120"/>
    <lineage>
        <taxon>Bacteria</taxon>
        <taxon>Pseudomonadati</taxon>
        <taxon>Pseudomonadota</taxon>
        <taxon>Gammaproteobacteria</taxon>
        <taxon>Moraxellales</taxon>
        <taxon>Moraxellaceae</taxon>
        <taxon>Paraperlucidibaca</taxon>
    </lineage>
</organism>
<keyword evidence="3" id="KW-1185">Reference proteome</keyword>
<evidence type="ECO:0000256" key="1">
    <source>
        <dbReference type="SAM" id="Phobius"/>
    </source>
</evidence>
<feature type="transmembrane region" description="Helical" evidence="1">
    <location>
        <begin position="111"/>
        <end position="134"/>
    </location>
</feature>
<feature type="transmembrane region" description="Helical" evidence="1">
    <location>
        <begin position="44"/>
        <end position="64"/>
    </location>
</feature>
<evidence type="ECO:0000313" key="2">
    <source>
        <dbReference type="EMBL" id="REH37794.1"/>
    </source>
</evidence>
<proteinExistence type="predicted"/>
<feature type="transmembrane region" description="Helical" evidence="1">
    <location>
        <begin position="12"/>
        <end position="32"/>
    </location>
</feature>
<protein>
    <submittedName>
        <fullName evidence="2">Uncharacterized protein</fullName>
    </submittedName>
</protein>
<keyword evidence="1" id="KW-1133">Transmembrane helix</keyword>
<accession>A0A3E0H4N0</accession>
<feature type="transmembrane region" description="Helical" evidence="1">
    <location>
        <begin position="71"/>
        <end position="91"/>
    </location>
</feature>
<dbReference type="RefSeq" id="WP_116208401.1">
    <property type="nucleotide sequence ID" value="NZ_QUNR01000003.1"/>
</dbReference>
<comment type="caution">
    <text evidence="2">The sequence shown here is derived from an EMBL/GenBank/DDBJ whole genome shotgun (WGS) entry which is preliminary data.</text>
</comment>
<sequence length="143" mass="15557">MTSTIASNWPARGFMLAGLVNIVGILVVTQGLQSPTLSSADPAVFSFFGLLMIMVWGLAYLAAAPFASQSVAIPLVFAIEKLAYTVAWLLWRSNTTPETLEAIVENDVLGGLFMSSYGINDGLFMVFFLAVAVVNYRRSRQRN</sequence>
<evidence type="ECO:0000313" key="3">
    <source>
        <dbReference type="Proteomes" id="UP000256774"/>
    </source>
</evidence>
<keyword evidence="1" id="KW-0812">Transmembrane</keyword>
<gene>
    <name evidence="2" type="ORF">DFR26_1578</name>
</gene>
<dbReference type="OrthoDB" id="7433042at2"/>
<reference evidence="2 3" key="1">
    <citation type="submission" date="2018-08" db="EMBL/GenBank/DDBJ databases">
        <title>Genomic Encyclopedia of Type Strains, Phase IV (KMG-IV): sequencing the most valuable type-strain genomes for metagenomic binning, comparative biology and taxonomic classification.</title>
        <authorList>
            <person name="Goeker M."/>
        </authorList>
    </citation>
    <scope>NUCLEOTIDE SEQUENCE [LARGE SCALE GENOMIC DNA]</scope>
    <source>
        <strain evidence="2 3">DSM 26022</strain>
    </source>
</reference>
<dbReference type="Proteomes" id="UP000256774">
    <property type="component" value="Unassembled WGS sequence"/>
</dbReference>